<name>A0A3N2S259_9ENTR</name>
<protein>
    <submittedName>
        <fullName evidence="2">Uncharacterized protein</fullName>
    </submittedName>
</protein>
<dbReference type="Proteomes" id="UP000268051">
    <property type="component" value="Unassembled WGS sequence"/>
</dbReference>
<dbReference type="EMBL" id="RHFN01000011">
    <property type="protein sequence ID" value="ROU13816.1"/>
    <property type="molecule type" value="Genomic_DNA"/>
</dbReference>
<organism evidence="2 3">
    <name type="scientific">Kluyvera ascorbata</name>
    <dbReference type="NCBI Taxonomy" id="51288"/>
    <lineage>
        <taxon>Bacteria</taxon>
        <taxon>Pseudomonadati</taxon>
        <taxon>Pseudomonadota</taxon>
        <taxon>Gammaproteobacteria</taxon>
        <taxon>Enterobacterales</taxon>
        <taxon>Enterobacteriaceae</taxon>
        <taxon>Kluyvera</taxon>
    </lineage>
</organism>
<feature type="compositionally biased region" description="Polar residues" evidence="1">
    <location>
        <begin position="51"/>
        <end position="60"/>
    </location>
</feature>
<proteinExistence type="predicted"/>
<dbReference type="OrthoDB" id="6445793at2"/>
<evidence type="ECO:0000313" key="3">
    <source>
        <dbReference type="Proteomes" id="UP000268051"/>
    </source>
</evidence>
<feature type="region of interest" description="Disordered" evidence="1">
    <location>
        <begin position="38"/>
        <end position="61"/>
    </location>
</feature>
<sequence>MYNLADRLGEPDPRKIASLPADILLHWQAWLSLTMPDTGCHPPAPPELSRPPQTEQSQQCADVMRILGK</sequence>
<gene>
    <name evidence="2" type="ORF">EB837_12210</name>
</gene>
<evidence type="ECO:0000256" key="1">
    <source>
        <dbReference type="SAM" id="MobiDB-lite"/>
    </source>
</evidence>
<accession>A0A3N2S259</accession>
<dbReference type="AlphaFoldDB" id="A0A3N2S259"/>
<dbReference type="RefSeq" id="WP_123651385.1">
    <property type="nucleotide sequence ID" value="NZ_RHFN01000011.1"/>
</dbReference>
<comment type="caution">
    <text evidence="2">The sequence shown here is derived from an EMBL/GenBank/DDBJ whole genome shotgun (WGS) entry which is preliminary data.</text>
</comment>
<evidence type="ECO:0000313" key="2">
    <source>
        <dbReference type="EMBL" id="ROU13816.1"/>
    </source>
</evidence>
<reference evidence="2 3" key="1">
    <citation type="submission" date="2018-10" db="EMBL/GenBank/DDBJ databases">
        <title>Horizontal transference of carbapenem resistance between Klebsiella pneumoniae and Kluyvera ascorbata during abdominal infection: a case report.</title>
        <authorList>
            <person name="Raro O.H.F."/>
            <person name="Lima-Morales D."/>
            <person name="Barth A.L."/>
            <person name="Paim T.G.S."/>
            <person name="Mott M.P."/>
            <person name="Riche C.V.W."/>
            <person name="Teixeira U.F."/>
            <person name="Waechter F."/>
            <person name="Dias C.A.G."/>
        </authorList>
    </citation>
    <scope>NUCLEOTIDE SEQUENCE [LARGE SCALE GENOMIC DNA]</scope>
    <source>
        <strain evidence="2 3">OT2</strain>
    </source>
</reference>